<name>A0A2B7Z1V5_POLH7</name>
<dbReference type="EMBL" id="PDNA01000010">
    <property type="protein sequence ID" value="PGH27108.1"/>
    <property type="molecule type" value="Genomic_DNA"/>
</dbReference>
<comment type="caution">
    <text evidence="1">The sequence shown here is derived from an EMBL/GenBank/DDBJ whole genome shotgun (WGS) entry which is preliminary data.</text>
</comment>
<dbReference type="AlphaFoldDB" id="A0A2B7Z1V5"/>
<dbReference type="STRING" id="1447883.A0A2B7Z1V5"/>
<organism evidence="1 2">
    <name type="scientific">Polytolypa hystricis (strain UAMH7299)</name>
    <dbReference type="NCBI Taxonomy" id="1447883"/>
    <lineage>
        <taxon>Eukaryota</taxon>
        <taxon>Fungi</taxon>
        <taxon>Dikarya</taxon>
        <taxon>Ascomycota</taxon>
        <taxon>Pezizomycotina</taxon>
        <taxon>Eurotiomycetes</taxon>
        <taxon>Eurotiomycetidae</taxon>
        <taxon>Onygenales</taxon>
        <taxon>Onygenales incertae sedis</taxon>
        <taxon>Polytolypa</taxon>
    </lineage>
</organism>
<keyword evidence="2" id="KW-1185">Reference proteome</keyword>
<accession>A0A2B7Z1V5</accession>
<proteinExistence type="predicted"/>
<evidence type="ECO:0000313" key="2">
    <source>
        <dbReference type="Proteomes" id="UP000224634"/>
    </source>
</evidence>
<gene>
    <name evidence="1" type="ORF">AJ80_01295</name>
</gene>
<protein>
    <submittedName>
        <fullName evidence="1">Uncharacterized protein</fullName>
    </submittedName>
</protein>
<sequence length="319" mass="36274">MDSKPDFSKTYLSEPPFQYKYNAQTTWNILANPNYKKEHQDTIQELEKHISKDSSDRYASKLLEENHVPAAAETDLNSFDPAEPRGLTNEVYHRIEELKILLDQGVVDDEDEKNIRAILVSYREGNLHVEPRKVSLWKGGKMKRGLGEDVDPKDFVNLVKKWNKEDSEGTPWVEDPEPADEMAEHAKYPPCNTHHQHKTFHYLDDTGAAYLSVRDTDLGRLGYCNNYAYKKGWRRMRTANGVVNKQKLGIEVRLLMLSGNYIQGFQETDAVAHRGPTYGSYLSGLFVRKSLFTGTCPDGNGNLVVSVKKHGITANIDVV</sequence>
<dbReference type="Proteomes" id="UP000224634">
    <property type="component" value="Unassembled WGS sequence"/>
</dbReference>
<evidence type="ECO:0000313" key="1">
    <source>
        <dbReference type="EMBL" id="PGH27108.1"/>
    </source>
</evidence>
<reference evidence="1 2" key="1">
    <citation type="submission" date="2017-10" db="EMBL/GenBank/DDBJ databases">
        <title>Comparative genomics in systemic dimorphic fungi from Ajellomycetaceae.</title>
        <authorList>
            <person name="Munoz J.F."/>
            <person name="Mcewen J.G."/>
            <person name="Clay O.K."/>
            <person name="Cuomo C.A."/>
        </authorList>
    </citation>
    <scope>NUCLEOTIDE SEQUENCE [LARGE SCALE GENOMIC DNA]</scope>
    <source>
        <strain evidence="1 2">UAMH7299</strain>
    </source>
</reference>
<dbReference type="OrthoDB" id="4525395at2759"/>